<reference evidence="1" key="2">
    <citation type="journal article" date="2015" name="Data Brief">
        <title>Shoot transcriptome of the giant reed, Arundo donax.</title>
        <authorList>
            <person name="Barrero R.A."/>
            <person name="Guerrero F.D."/>
            <person name="Moolhuijzen P."/>
            <person name="Goolsby J.A."/>
            <person name="Tidwell J."/>
            <person name="Bellgard S.E."/>
            <person name="Bellgard M.I."/>
        </authorList>
    </citation>
    <scope>NUCLEOTIDE SEQUENCE</scope>
    <source>
        <tissue evidence="1">Shoot tissue taken approximately 20 cm above the soil surface</tissue>
    </source>
</reference>
<reference evidence="1" key="1">
    <citation type="submission" date="2014-09" db="EMBL/GenBank/DDBJ databases">
        <authorList>
            <person name="Magalhaes I.L.F."/>
            <person name="Oliveira U."/>
            <person name="Santos F.R."/>
            <person name="Vidigal T.H.D.A."/>
            <person name="Brescovit A.D."/>
            <person name="Santos A.J."/>
        </authorList>
    </citation>
    <scope>NUCLEOTIDE SEQUENCE</scope>
    <source>
        <tissue evidence="1">Shoot tissue taken approximately 20 cm above the soil surface</tissue>
    </source>
</reference>
<proteinExistence type="predicted"/>
<protein>
    <submittedName>
        <fullName evidence="1">Uncharacterized protein</fullName>
    </submittedName>
</protein>
<evidence type="ECO:0000313" key="1">
    <source>
        <dbReference type="EMBL" id="JAE17158.1"/>
    </source>
</evidence>
<name>A0A0A9G921_ARUDO</name>
<accession>A0A0A9G921</accession>
<dbReference type="EMBL" id="GBRH01180738">
    <property type="protein sequence ID" value="JAE17158.1"/>
    <property type="molecule type" value="Transcribed_RNA"/>
</dbReference>
<dbReference type="AlphaFoldDB" id="A0A0A9G921"/>
<sequence length="39" mass="4574">MDCSRKTIPEWITISDYLIMLMDGSQFLNPWPANERLST</sequence>
<organism evidence="1">
    <name type="scientific">Arundo donax</name>
    <name type="common">Giant reed</name>
    <name type="synonym">Donax arundinaceus</name>
    <dbReference type="NCBI Taxonomy" id="35708"/>
    <lineage>
        <taxon>Eukaryota</taxon>
        <taxon>Viridiplantae</taxon>
        <taxon>Streptophyta</taxon>
        <taxon>Embryophyta</taxon>
        <taxon>Tracheophyta</taxon>
        <taxon>Spermatophyta</taxon>
        <taxon>Magnoliopsida</taxon>
        <taxon>Liliopsida</taxon>
        <taxon>Poales</taxon>
        <taxon>Poaceae</taxon>
        <taxon>PACMAD clade</taxon>
        <taxon>Arundinoideae</taxon>
        <taxon>Arundineae</taxon>
        <taxon>Arundo</taxon>
    </lineage>
</organism>